<dbReference type="OrthoDB" id="6624490at2"/>
<evidence type="ECO:0000259" key="5">
    <source>
        <dbReference type="PROSITE" id="PS50931"/>
    </source>
</evidence>
<dbReference type="PANTHER" id="PTHR30427">
    <property type="entry name" value="TRANSCRIPTIONAL ACTIVATOR PROTEIN LYSR"/>
    <property type="match status" value="1"/>
</dbReference>
<reference evidence="7" key="1">
    <citation type="submission" date="2016-10" db="EMBL/GenBank/DDBJ databases">
        <authorList>
            <person name="Varghese N."/>
            <person name="Submissions S."/>
        </authorList>
    </citation>
    <scope>NUCLEOTIDE SEQUENCE [LARGE SCALE GENOMIC DNA]</scope>
    <source>
        <strain evidence="7">DSM 7165</strain>
    </source>
</reference>
<evidence type="ECO:0000256" key="3">
    <source>
        <dbReference type="ARBA" id="ARBA00023125"/>
    </source>
</evidence>
<evidence type="ECO:0000256" key="1">
    <source>
        <dbReference type="ARBA" id="ARBA00009437"/>
    </source>
</evidence>
<keyword evidence="4" id="KW-0804">Transcription</keyword>
<accession>A0A1H6TJ46</accession>
<dbReference type="InterPro" id="IPR000847">
    <property type="entry name" value="LysR_HTH_N"/>
</dbReference>
<dbReference type="RefSeq" id="WP_093311251.1">
    <property type="nucleotide sequence ID" value="NZ_FNYH01000010.1"/>
</dbReference>
<dbReference type="InterPro" id="IPR005119">
    <property type="entry name" value="LysR_subst-bd"/>
</dbReference>
<dbReference type="Gene3D" id="3.40.190.290">
    <property type="match status" value="1"/>
</dbReference>
<dbReference type="SUPFAM" id="SSF53850">
    <property type="entry name" value="Periplasmic binding protein-like II"/>
    <property type="match status" value="1"/>
</dbReference>
<sequence>MREIFNLRQLEAFRAVVKHGSVSRAASSLFITQSAVSKLISTLEDNLEFALFERYSGRLHPTSDALKLYEQSDPVFSELSQLNHRIKQLQNKERRTFSIGVLPALASQYSAEVCKVFCENHPNIDISLFSGNTPTIKEMLINGKLDIGVISLPIDHPSFVAYPVLSSILVAVLPKEHILAKQERLHAQDLHGLDFVDYNPDDPSSALQRKLFDQFDCAPKFTINGTTASIVINLVASGFGVGLVHPASAHWRRKDLCIKPFMPETPISYYFCYDSQTYKSDLIQAFAQYMNQVYYKVFQEK</sequence>
<dbReference type="GO" id="GO:0043565">
    <property type="term" value="F:sequence-specific DNA binding"/>
    <property type="evidence" value="ECO:0007669"/>
    <property type="project" value="TreeGrafter"/>
</dbReference>
<organism evidence="6 7">
    <name type="scientific">Allopseudospirillum japonicum</name>
    <dbReference type="NCBI Taxonomy" id="64971"/>
    <lineage>
        <taxon>Bacteria</taxon>
        <taxon>Pseudomonadati</taxon>
        <taxon>Pseudomonadota</taxon>
        <taxon>Gammaproteobacteria</taxon>
        <taxon>Oceanospirillales</taxon>
        <taxon>Oceanospirillaceae</taxon>
        <taxon>Allopseudospirillum</taxon>
    </lineage>
</organism>
<keyword evidence="2" id="KW-0805">Transcription regulation</keyword>
<evidence type="ECO:0000256" key="4">
    <source>
        <dbReference type="ARBA" id="ARBA00023163"/>
    </source>
</evidence>
<dbReference type="InterPro" id="IPR036390">
    <property type="entry name" value="WH_DNA-bd_sf"/>
</dbReference>
<dbReference type="STRING" id="64971.SAMN05421831_110122"/>
<evidence type="ECO:0000313" key="6">
    <source>
        <dbReference type="EMBL" id="SEI80078.1"/>
    </source>
</evidence>
<gene>
    <name evidence="6" type="ORF">SAMN05421831_110122</name>
</gene>
<dbReference type="Proteomes" id="UP000242999">
    <property type="component" value="Unassembled WGS sequence"/>
</dbReference>
<keyword evidence="7" id="KW-1185">Reference proteome</keyword>
<dbReference type="Gene3D" id="1.10.10.10">
    <property type="entry name" value="Winged helix-like DNA-binding domain superfamily/Winged helix DNA-binding domain"/>
    <property type="match status" value="1"/>
</dbReference>
<protein>
    <submittedName>
        <fullName evidence="6">DNA-binding transcriptional regulator, LysR family</fullName>
    </submittedName>
</protein>
<dbReference type="SUPFAM" id="SSF46785">
    <property type="entry name" value="Winged helix' DNA-binding domain"/>
    <property type="match status" value="1"/>
</dbReference>
<dbReference type="PANTHER" id="PTHR30427:SF1">
    <property type="entry name" value="TRANSCRIPTIONAL ACTIVATOR PROTEIN LYSR"/>
    <property type="match status" value="1"/>
</dbReference>
<dbReference type="PRINTS" id="PR00039">
    <property type="entry name" value="HTHLYSR"/>
</dbReference>
<proteinExistence type="inferred from homology"/>
<comment type="similarity">
    <text evidence="1">Belongs to the LysR transcriptional regulatory family.</text>
</comment>
<dbReference type="GO" id="GO:0003700">
    <property type="term" value="F:DNA-binding transcription factor activity"/>
    <property type="evidence" value="ECO:0007669"/>
    <property type="project" value="InterPro"/>
</dbReference>
<dbReference type="InterPro" id="IPR036388">
    <property type="entry name" value="WH-like_DNA-bd_sf"/>
</dbReference>
<name>A0A1H6TJ46_9GAMM</name>
<dbReference type="PROSITE" id="PS50931">
    <property type="entry name" value="HTH_LYSR"/>
    <property type="match status" value="1"/>
</dbReference>
<dbReference type="Pfam" id="PF03466">
    <property type="entry name" value="LysR_substrate"/>
    <property type="match status" value="1"/>
</dbReference>
<evidence type="ECO:0000313" key="7">
    <source>
        <dbReference type="Proteomes" id="UP000242999"/>
    </source>
</evidence>
<dbReference type="Pfam" id="PF00126">
    <property type="entry name" value="HTH_1"/>
    <property type="match status" value="1"/>
</dbReference>
<feature type="domain" description="HTH lysR-type" evidence="5">
    <location>
        <begin position="5"/>
        <end position="62"/>
    </location>
</feature>
<dbReference type="AlphaFoldDB" id="A0A1H6TJ46"/>
<dbReference type="EMBL" id="FNYH01000010">
    <property type="protein sequence ID" value="SEI80078.1"/>
    <property type="molecule type" value="Genomic_DNA"/>
</dbReference>
<dbReference type="GO" id="GO:0010628">
    <property type="term" value="P:positive regulation of gene expression"/>
    <property type="evidence" value="ECO:0007669"/>
    <property type="project" value="TreeGrafter"/>
</dbReference>
<evidence type="ECO:0000256" key="2">
    <source>
        <dbReference type="ARBA" id="ARBA00023015"/>
    </source>
</evidence>
<keyword evidence="3 6" id="KW-0238">DNA-binding</keyword>